<evidence type="ECO:0000256" key="1">
    <source>
        <dbReference type="SAM" id="Phobius"/>
    </source>
</evidence>
<protein>
    <recommendedName>
        <fullName evidence="3">NADH-quinone oxidoreductase subunit L</fullName>
    </recommendedName>
</protein>
<proteinExistence type="predicted"/>
<feature type="non-terminal residue" evidence="2">
    <location>
        <position position="1"/>
    </location>
</feature>
<gene>
    <name evidence="2" type="ORF">S01H1_83811</name>
</gene>
<comment type="caution">
    <text evidence="2">The sequence shown here is derived from an EMBL/GenBank/DDBJ whole genome shotgun (WGS) entry which is preliminary data.</text>
</comment>
<organism evidence="2">
    <name type="scientific">marine sediment metagenome</name>
    <dbReference type="NCBI Taxonomy" id="412755"/>
    <lineage>
        <taxon>unclassified sequences</taxon>
        <taxon>metagenomes</taxon>
        <taxon>ecological metagenomes</taxon>
    </lineage>
</organism>
<sequence length="136" mass="15289">ERVTEMEFHFGLATLSMILGVAGFIVAWAIYSARLLSAENLRRAFGPVHRLLVNKYYMDWLYEDMLVRRVVVRTVATGLDLFDRYVVDGVVNATAWLIQFSASRLRLVQSGQLQLYAAAIFVGIVLIIAGILIVNP</sequence>
<reference evidence="2" key="1">
    <citation type="journal article" date="2014" name="Front. Microbiol.">
        <title>High frequency of phylogenetically diverse reductive dehalogenase-homologous genes in deep subseafloor sedimentary metagenomes.</title>
        <authorList>
            <person name="Kawai M."/>
            <person name="Futagami T."/>
            <person name="Toyoda A."/>
            <person name="Takaki Y."/>
            <person name="Nishi S."/>
            <person name="Hori S."/>
            <person name="Arai W."/>
            <person name="Tsubouchi T."/>
            <person name="Morono Y."/>
            <person name="Uchiyama I."/>
            <person name="Ito T."/>
            <person name="Fujiyama A."/>
            <person name="Inagaki F."/>
            <person name="Takami H."/>
        </authorList>
    </citation>
    <scope>NUCLEOTIDE SEQUENCE</scope>
    <source>
        <strain evidence="2">Expedition CK06-06</strain>
    </source>
</reference>
<accession>X0XY04</accession>
<dbReference type="AlphaFoldDB" id="X0XY04"/>
<dbReference type="Gene3D" id="1.20.5.2700">
    <property type="match status" value="1"/>
</dbReference>
<feature type="transmembrane region" description="Helical" evidence="1">
    <location>
        <begin position="113"/>
        <end position="134"/>
    </location>
</feature>
<evidence type="ECO:0000313" key="2">
    <source>
        <dbReference type="EMBL" id="GAG48240.1"/>
    </source>
</evidence>
<name>X0XY04_9ZZZZ</name>
<evidence type="ECO:0008006" key="3">
    <source>
        <dbReference type="Google" id="ProtNLM"/>
    </source>
</evidence>
<keyword evidence="1" id="KW-0472">Membrane</keyword>
<keyword evidence="1" id="KW-0812">Transmembrane</keyword>
<feature type="transmembrane region" description="Helical" evidence="1">
    <location>
        <begin position="12"/>
        <end position="33"/>
    </location>
</feature>
<dbReference type="EMBL" id="BARS01057058">
    <property type="protein sequence ID" value="GAG48240.1"/>
    <property type="molecule type" value="Genomic_DNA"/>
</dbReference>
<keyword evidence="1" id="KW-1133">Transmembrane helix</keyword>